<organism evidence="3 4">
    <name type="scientific">Deinococcus detaillensis</name>
    <dbReference type="NCBI Taxonomy" id="2592048"/>
    <lineage>
        <taxon>Bacteria</taxon>
        <taxon>Thermotogati</taxon>
        <taxon>Deinococcota</taxon>
        <taxon>Deinococci</taxon>
        <taxon>Deinococcales</taxon>
        <taxon>Deinococcaceae</taxon>
        <taxon>Deinococcus</taxon>
    </lineage>
</organism>
<keyword evidence="2" id="KW-1133">Transmembrane helix</keyword>
<keyword evidence="2" id="KW-0812">Transmembrane</keyword>
<keyword evidence="2" id="KW-0472">Membrane</keyword>
<evidence type="ECO:0000313" key="4">
    <source>
        <dbReference type="Proteomes" id="UP000316092"/>
    </source>
</evidence>
<accession>A0A553UHU2</accession>
<dbReference type="RefSeq" id="WP_143722082.1">
    <property type="nucleotide sequence ID" value="NZ_VKDB01000037.1"/>
</dbReference>
<dbReference type="AlphaFoldDB" id="A0A553UHU2"/>
<evidence type="ECO:0000313" key="3">
    <source>
        <dbReference type="EMBL" id="TSA79779.1"/>
    </source>
</evidence>
<sequence length="65" mass="7343">MTQASQIPALPSAELEHHTPPIQTQISDRPEPMPLWLAWGLLVLLIALAAFTLYLYVTTQYVPER</sequence>
<dbReference type="EMBL" id="VKDB01000037">
    <property type="protein sequence ID" value="TSA79779.1"/>
    <property type="molecule type" value="Genomic_DNA"/>
</dbReference>
<dbReference type="OrthoDB" id="9920376at2"/>
<reference evidence="3 4" key="1">
    <citation type="submission" date="2019-07" db="EMBL/GenBank/DDBJ databases">
        <title>Deinococcus detaillus sp. nov., isolated from humus soil in Antarctica.</title>
        <authorList>
            <person name="Zhang K."/>
        </authorList>
    </citation>
    <scope>NUCLEOTIDE SEQUENCE [LARGE SCALE GENOMIC DNA]</scope>
    <source>
        <strain evidence="3 4">H1</strain>
    </source>
</reference>
<keyword evidence="4" id="KW-1185">Reference proteome</keyword>
<dbReference type="Proteomes" id="UP000316092">
    <property type="component" value="Unassembled WGS sequence"/>
</dbReference>
<protein>
    <submittedName>
        <fullName evidence="3">Uncharacterized protein</fullName>
    </submittedName>
</protein>
<feature type="transmembrane region" description="Helical" evidence="2">
    <location>
        <begin position="36"/>
        <end position="57"/>
    </location>
</feature>
<proteinExistence type="predicted"/>
<comment type="caution">
    <text evidence="3">The sequence shown here is derived from an EMBL/GenBank/DDBJ whole genome shotgun (WGS) entry which is preliminary data.</text>
</comment>
<evidence type="ECO:0000256" key="2">
    <source>
        <dbReference type="SAM" id="Phobius"/>
    </source>
</evidence>
<name>A0A553UHU2_9DEIO</name>
<evidence type="ECO:0000256" key="1">
    <source>
        <dbReference type="SAM" id="MobiDB-lite"/>
    </source>
</evidence>
<gene>
    <name evidence="3" type="ORF">FNU79_17505</name>
</gene>
<feature type="region of interest" description="Disordered" evidence="1">
    <location>
        <begin position="1"/>
        <end position="24"/>
    </location>
</feature>